<dbReference type="AlphaFoldDB" id="A0A834VCT2"/>
<evidence type="ECO:0000256" key="1">
    <source>
        <dbReference type="SAM" id="Phobius"/>
    </source>
</evidence>
<dbReference type="PANTHER" id="PTHR11161">
    <property type="entry name" value="O-ACYLTRANSFERASE"/>
    <property type="match status" value="1"/>
</dbReference>
<feature type="transmembrane region" description="Helical" evidence="1">
    <location>
        <begin position="593"/>
        <end position="610"/>
    </location>
</feature>
<proteinExistence type="predicted"/>
<feature type="transmembrane region" description="Helical" evidence="1">
    <location>
        <begin position="508"/>
        <end position="527"/>
    </location>
</feature>
<feature type="domain" description="Nose resistant-to-fluoxetine protein N-terminal" evidence="2">
    <location>
        <begin position="1"/>
        <end position="144"/>
    </location>
</feature>
<evidence type="ECO:0000259" key="2">
    <source>
        <dbReference type="SMART" id="SM00703"/>
    </source>
</evidence>
<reference evidence="4" key="3">
    <citation type="submission" date="2022-06" db="UniProtKB">
        <authorList>
            <consortium name="EnsemblMetazoa"/>
        </authorList>
    </citation>
    <scope>IDENTIFICATION</scope>
</reference>
<feature type="transmembrane region" description="Helical" evidence="1">
    <location>
        <begin position="469"/>
        <end position="496"/>
    </location>
</feature>
<feature type="transmembrane region" description="Helical" evidence="1">
    <location>
        <begin position="551"/>
        <end position="572"/>
    </location>
</feature>
<dbReference type="EMBL" id="WVUK01000057">
    <property type="protein sequence ID" value="KAF7492076.1"/>
    <property type="molecule type" value="Genomic_DNA"/>
</dbReference>
<gene>
    <name evidence="3" type="ORF">SSS_3455</name>
</gene>
<feature type="transmembrane region" description="Helical" evidence="1">
    <location>
        <begin position="424"/>
        <end position="449"/>
    </location>
</feature>
<dbReference type="OrthoDB" id="6503298at2759"/>
<reference evidence="5" key="1">
    <citation type="journal article" date="2020" name="PLoS Negl. Trop. Dis.">
        <title>High-quality nuclear genome for Sarcoptes scabiei-A critical resource for a neglected parasite.</title>
        <authorList>
            <person name="Korhonen P.K."/>
            <person name="Gasser R.B."/>
            <person name="Ma G."/>
            <person name="Wang T."/>
            <person name="Stroehlein A.J."/>
            <person name="Young N.D."/>
            <person name="Ang C.S."/>
            <person name="Fernando D.D."/>
            <person name="Lu H.C."/>
            <person name="Taylor S."/>
            <person name="Reynolds S.L."/>
            <person name="Mofiz E."/>
            <person name="Najaraj S.H."/>
            <person name="Gowda H."/>
            <person name="Madugundu A."/>
            <person name="Renuse S."/>
            <person name="Holt D."/>
            <person name="Pandey A."/>
            <person name="Papenfuss A.T."/>
            <person name="Fischer K."/>
        </authorList>
    </citation>
    <scope>NUCLEOTIDE SEQUENCE [LARGE SCALE GENOMIC DNA]</scope>
</reference>
<keyword evidence="1" id="KW-0812">Transmembrane</keyword>
<feature type="transmembrane region" description="Helical" evidence="1">
    <location>
        <begin position="246"/>
        <end position="263"/>
    </location>
</feature>
<dbReference type="InterPro" id="IPR006621">
    <property type="entry name" value="Nose-resist-to-fluoxetine_N"/>
</dbReference>
<keyword evidence="1" id="KW-0472">Membrane</keyword>
<evidence type="ECO:0000313" key="4">
    <source>
        <dbReference type="EnsemblMetazoa" id="KAF7492076.1"/>
    </source>
</evidence>
<feature type="transmembrane region" description="Helical" evidence="1">
    <location>
        <begin position="164"/>
        <end position="186"/>
    </location>
</feature>
<evidence type="ECO:0000313" key="5">
    <source>
        <dbReference type="Proteomes" id="UP000070412"/>
    </source>
</evidence>
<dbReference type="InterPro" id="IPR052728">
    <property type="entry name" value="O2_lipid_transport_reg"/>
</dbReference>
<accession>A0A834VCT2</accession>
<dbReference type="Pfam" id="PF20146">
    <property type="entry name" value="NRF"/>
    <property type="match status" value="1"/>
</dbReference>
<sequence length="655" mass="76372">MGKIPSGLLEGTLSSVGDYQQCLDIRTKLSKSNQNDNVEEENDRLEIQGKYCLARIMIPIPRRKKWIDYSNRKQSIRMGGYEIPEIFLDEIEDFLNFFNETFFNLGICLPSKCSANEIEQTLNSILHPTLGLPIRIGPEENCRSQQRISSVTLDRYQLMAMYSLVLISVLGFLMILALLASFYQLWLEEFGSSSSRATTTAASEWSTKSLPIKTNLLNQLLMAFSLVNNTRMLFQHKPNKFGSVDFFRFLMLINVIVMHQYYVPIGWSTWPFHKRLFQGILAKAGTETRYIFLRNSHNTDFFFALSGMLITYSTLRTLEQNQGRFNYLKYLLNMYLRFYPSVFGAILFYYLLPLFGDGPFWYLVDRYHVEACRKQLWSSLLTYNFYEINLDDFIQNSIVRGIPNNLVVFFLIDSIFFTHKSLFISVISVLVVMFLTIIGGCFISINHIAHKGVPYMNQLSRMESIFEDSFYSIFYTWPFYHHISTFALGMLVGFLIRRYPNLYLGGRFGESLLSIIFLTLTFYGFVWTGEMLSSKSNFFETINESRTNLEIFLNVSVGKLMFCSGFLWIFYFCCTRPKSFWSRLFSIQSLQPFYGLSLGLYLINFLPPLWTVFSTKELIDFDDYFIMKNSAFNFTMTVVLAYLINVLFERPVLNL</sequence>
<reference evidence="3" key="2">
    <citation type="submission" date="2020-01" db="EMBL/GenBank/DDBJ databases">
        <authorList>
            <person name="Korhonen P.K.K."/>
            <person name="Guangxu M.G."/>
            <person name="Wang T.W."/>
            <person name="Stroehlein A.J.S."/>
            <person name="Young N.D."/>
            <person name="Ang C.-S.A."/>
            <person name="Fernando D.W.F."/>
            <person name="Lu H.L."/>
            <person name="Taylor S.T."/>
            <person name="Ehtesham M.E.M."/>
            <person name="Najaraj S.H.N."/>
            <person name="Harsha G.H.G."/>
            <person name="Madugundu A.M."/>
            <person name="Renuse S.R."/>
            <person name="Holt D.H."/>
            <person name="Pandey A.P."/>
            <person name="Papenfuss A.P."/>
            <person name="Gasser R.B.G."/>
            <person name="Fischer K.F."/>
        </authorList>
    </citation>
    <scope>NUCLEOTIDE SEQUENCE</scope>
    <source>
        <strain evidence="3">SSS_KF_BRIS2020</strain>
    </source>
</reference>
<feature type="transmembrane region" description="Helical" evidence="1">
    <location>
        <begin position="630"/>
        <end position="648"/>
    </location>
</feature>
<dbReference type="PANTHER" id="PTHR11161:SF0">
    <property type="entry name" value="O-ACYLTRANSFERASE LIKE PROTEIN"/>
    <property type="match status" value="1"/>
</dbReference>
<keyword evidence="5" id="KW-1185">Reference proteome</keyword>
<name>A0A834VCT2_SARSC</name>
<dbReference type="Proteomes" id="UP000070412">
    <property type="component" value="Unassembled WGS sequence"/>
</dbReference>
<dbReference type="EnsemblMetazoa" id="SSS_3455s_mrna">
    <property type="protein sequence ID" value="KAF7492076.1"/>
    <property type="gene ID" value="SSS_3455"/>
</dbReference>
<keyword evidence="1" id="KW-1133">Transmembrane helix</keyword>
<evidence type="ECO:0000313" key="3">
    <source>
        <dbReference type="EMBL" id="KAF7492076.1"/>
    </source>
</evidence>
<protein>
    <recommendedName>
        <fullName evidence="2">Nose resistant-to-fluoxetine protein N-terminal domain-containing protein</fullName>
    </recommendedName>
</protein>
<organism evidence="3">
    <name type="scientific">Sarcoptes scabiei</name>
    <name type="common">Itch mite</name>
    <name type="synonym">Acarus scabiei</name>
    <dbReference type="NCBI Taxonomy" id="52283"/>
    <lineage>
        <taxon>Eukaryota</taxon>
        <taxon>Metazoa</taxon>
        <taxon>Ecdysozoa</taxon>
        <taxon>Arthropoda</taxon>
        <taxon>Chelicerata</taxon>
        <taxon>Arachnida</taxon>
        <taxon>Acari</taxon>
        <taxon>Acariformes</taxon>
        <taxon>Sarcoptiformes</taxon>
        <taxon>Astigmata</taxon>
        <taxon>Psoroptidia</taxon>
        <taxon>Sarcoptoidea</taxon>
        <taxon>Sarcoptidae</taxon>
        <taxon>Sarcoptinae</taxon>
        <taxon>Sarcoptes</taxon>
    </lineage>
</organism>
<dbReference type="SMART" id="SM00703">
    <property type="entry name" value="NRF"/>
    <property type="match status" value="1"/>
</dbReference>
<feature type="transmembrane region" description="Helical" evidence="1">
    <location>
        <begin position="301"/>
        <end position="318"/>
    </location>
</feature>